<dbReference type="SMART" id="SM00855">
    <property type="entry name" value="PGAM"/>
    <property type="match status" value="1"/>
</dbReference>
<dbReference type="AlphaFoldDB" id="A0A4P9CAT3"/>
<dbReference type="GO" id="GO:0005829">
    <property type="term" value="C:cytosol"/>
    <property type="evidence" value="ECO:0007669"/>
    <property type="project" value="TreeGrafter"/>
</dbReference>
<dbReference type="InterPro" id="IPR029033">
    <property type="entry name" value="His_PPase_superfam"/>
</dbReference>
<evidence type="ECO:0000256" key="2">
    <source>
        <dbReference type="PIRSR" id="PIRSR613078-2"/>
    </source>
</evidence>
<dbReference type="KEGG" id="emt:CPZ25_015010"/>
<dbReference type="PANTHER" id="PTHR46517:SF1">
    <property type="entry name" value="FRUCTOSE-2,6-BISPHOSPHATASE TIGAR"/>
    <property type="match status" value="1"/>
</dbReference>
<protein>
    <submittedName>
        <fullName evidence="3">Histidine phosphatase family protein</fullName>
    </submittedName>
</protein>
<gene>
    <name evidence="3" type="ORF">CPZ25_015010</name>
</gene>
<dbReference type="Gene3D" id="3.40.50.1240">
    <property type="entry name" value="Phosphoglycerate mutase-like"/>
    <property type="match status" value="1"/>
</dbReference>
<keyword evidence="4" id="KW-1185">Reference proteome</keyword>
<dbReference type="EMBL" id="CP029487">
    <property type="protein sequence ID" value="QCT72583.1"/>
    <property type="molecule type" value="Genomic_DNA"/>
</dbReference>
<feature type="binding site" evidence="2">
    <location>
        <begin position="10"/>
        <end position="17"/>
    </location>
    <ligand>
        <name>substrate</name>
    </ligand>
</feature>
<dbReference type="Proteomes" id="UP000218387">
    <property type="component" value="Chromosome"/>
</dbReference>
<evidence type="ECO:0000256" key="1">
    <source>
        <dbReference type="ARBA" id="ARBA00022801"/>
    </source>
</evidence>
<reference evidence="3 4" key="1">
    <citation type="submission" date="2018-05" db="EMBL/GenBank/DDBJ databases">
        <title>Genome comparison of Eubacterium sp.</title>
        <authorList>
            <person name="Feng Y."/>
            <person name="Sanchez-Andrea I."/>
            <person name="Stams A.J.M."/>
            <person name="De Vos W.M."/>
        </authorList>
    </citation>
    <scope>NUCLEOTIDE SEQUENCE [LARGE SCALE GENOMIC DNA]</scope>
    <source>
        <strain evidence="3 4">YI</strain>
    </source>
</reference>
<evidence type="ECO:0000313" key="4">
    <source>
        <dbReference type="Proteomes" id="UP000218387"/>
    </source>
</evidence>
<feature type="binding site" evidence="2">
    <location>
        <position position="60"/>
    </location>
    <ligand>
        <name>substrate</name>
    </ligand>
</feature>
<dbReference type="PANTHER" id="PTHR46517">
    <property type="entry name" value="FRUCTOSE-2,6-BISPHOSPHATASE TIGAR"/>
    <property type="match status" value="1"/>
</dbReference>
<dbReference type="InterPro" id="IPR013078">
    <property type="entry name" value="His_Pase_superF_clade-1"/>
</dbReference>
<evidence type="ECO:0000313" key="3">
    <source>
        <dbReference type="EMBL" id="QCT72583.1"/>
    </source>
</evidence>
<dbReference type="CDD" id="cd07067">
    <property type="entry name" value="HP_PGM_like"/>
    <property type="match status" value="1"/>
</dbReference>
<dbReference type="GO" id="GO:0043456">
    <property type="term" value="P:regulation of pentose-phosphate shunt"/>
    <property type="evidence" value="ECO:0007669"/>
    <property type="project" value="TreeGrafter"/>
</dbReference>
<accession>A0A4P9CAT3</accession>
<dbReference type="GO" id="GO:0045820">
    <property type="term" value="P:negative regulation of glycolytic process"/>
    <property type="evidence" value="ECO:0007669"/>
    <property type="project" value="TreeGrafter"/>
</dbReference>
<organism evidence="3 4">
    <name type="scientific">Eubacterium maltosivorans</name>
    <dbReference type="NCBI Taxonomy" id="2041044"/>
    <lineage>
        <taxon>Bacteria</taxon>
        <taxon>Bacillati</taxon>
        <taxon>Bacillota</taxon>
        <taxon>Clostridia</taxon>
        <taxon>Eubacteriales</taxon>
        <taxon>Eubacteriaceae</taxon>
        <taxon>Eubacterium</taxon>
    </lineage>
</organism>
<dbReference type="GO" id="GO:0004331">
    <property type="term" value="F:fructose-2,6-bisphosphate 2-phosphatase activity"/>
    <property type="evidence" value="ECO:0007669"/>
    <property type="project" value="TreeGrafter"/>
</dbReference>
<keyword evidence="1" id="KW-0378">Hydrolase</keyword>
<dbReference type="InterPro" id="IPR051695">
    <property type="entry name" value="Phosphoglycerate_Mutase"/>
</dbReference>
<name>A0A4P9CAT3_EUBML</name>
<proteinExistence type="predicted"/>
<sequence>MKLTTLYLIRHGTTDANANGIFQGVLDLPLNELGLRQAEALGKRFENIELDALYCTPLTRTRQTAEGLRGSKELPILVEPGIIEVDGGLMEAKKIAVIEAEFPGLMEVFKTDLPNFQAPGGESTRDVYDRVTSALTRIVAENAGKTIACISHGFAIQTFLWYAKGLPFEEMQQEILRNTAVCKFVFDTAGGLQIEYINDDRHLSDDLKCEQPPEFRVEKQKAEGRA</sequence>
<dbReference type="SUPFAM" id="SSF53254">
    <property type="entry name" value="Phosphoglycerate mutase-like"/>
    <property type="match status" value="1"/>
</dbReference>
<dbReference type="Pfam" id="PF00300">
    <property type="entry name" value="His_Phos_1"/>
    <property type="match status" value="1"/>
</dbReference>